<feature type="region of interest" description="Disordered" evidence="1">
    <location>
        <begin position="103"/>
        <end position="125"/>
    </location>
</feature>
<dbReference type="EMBL" id="LNQN01000001">
    <property type="protein sequence ID" value="KSU85165.1"/>
    <property type="molecule type" value="Genomic_DNA"/>
</dbReference>
<evidence type="ECO:0000256" key="2">
    <source>
        <dbReference type="SAM" id="Phobius"/>
    </source>
</evidence>
<organism evidence="4 5">
    <name type="scientific">Fictibacillus enclensis</name>
    <dbReference type="NCBI Taxonomy" id="1017270"/>
    <lineage>
        <taxon>Bacteria</taxon>
        <taxon>Bacillati</taxon>
        <taxon>Bacillota</taxon>
        <taxon>Bacilli</taxon>
        <taxon>Bacillales</taxon>
        <taxon>Fictibacillaceae</taxon>
        <taxon>Fictibacillus</taxon>
    </lineage>
</organism>
<dbReference type="AlphaFoldDB" id="A0A0V8JDY6"/>
<sequence length="125" mass="14014">METERARKKGKKISLILLSLFLVGLIAVIIFNFSRPTGDELVNKFEAAVNQGDIGSLKDIVESKDGVTITKDNLKQLTVYAKDEPDYLKVQVFLMKAQTAIEEKDEEAKSRNPLFERATKGEPLD</sequence>
<feature type="transmembrane region" description="Helical" evidence="2">
    <location>
        <begin position="12"/>
        <end position="33"/>
    </location>
</feature>
<evidence type="ECO:0000259" key="3">
    <source>
        <dbReference type="Pfam" id="PF22813"/>
    </source>
</evidence>
<name>A0A0V8JDY6_9BACL</name>
<proteinExistence type="predicted"/>
<dbReference type="RefSeq" id="WP_061969652.1">
    <property type="nucleotide sequence ID" value="NZ_FMAV01000001.1"/>
</dbReference>
<dbReference type="Pfam" id="PF22813">
    <property type="entry name" value="TcaA_2nd"/>
    <property type="match status" value="1"/>
</dbReference>
<comment type="caution">
    <text evidence="4">The sequence shown here is derived from an EMBL/GenBank/DDBJ whole genome shotgun (WGS) entry which is preliminary data.</text>
</comment>
<keyword evidence="2" id="KW-0812">Transmembrane</keyword>
<evidence type="ECO:0000313" key="4">
    <source>
        <dbReference type="EMBL" id="KSU85165.1"/>
    </source>
</evidence>
<feature type="domain" description="TcaA second" evidence="3">
    <location>
        <begin position="40"/>
        <end position="110"/>
    </location>
</feature>
<gene>
    <name evidence="4" type="ORF">AS030_06510</name>
</gene>
<keyword evidence="5" id="KW-1185">Reference proteome</keyword>
<keyword evidence="2" id="KW-0472">Membrane</keyword>
<protein>
    <recommendedName>
        <fullName evidence="3">TcaA second domain-containing protein</fullName>
    </recommendedName>
</protein>
<keyword evidence="2" id="KW-1133">Transmembrane helix</keyword>
<reference evidence="4 5" key="1">
    <citation type="journal article" date="2014" name="Antonie Van Leeuwenhoek">
        <title>Fictibacillus enclensis sp. nov., isolated from marine sediment.</title>
        <authorList>
            <person name="Dastager S.G."/>
            <person name="Mawlankar R."/>
            <person name="Srinivasan K."/>
            <person name="Tang S.K."/>
            <person name="Lee J.C."/>
            <person name="Ramana V.V."/>
            <person name="Shouche Y.S."/>
        </authorList>
    </citation>
    <scope>NUCLEOTIDE SEQUENCE [LARGE SCALE GENOMIC DNA]</scope>
    <source>
        <strain evidence="4 5">NIO-1003</strain>
    </source>
</reference>
<accession>A0A0V8JDY6</accession>
<evidence type="ECO:0000256" key="1">
    <source>
        <dbReference type="SAM" id="MobiDB-lite"/>
    </source>
</evidence>
<evidence type="ECO:0000313" key="5">
    <source>
        <dbReference type="Proteomes" id="UP000054099"/>
    </source>
</evidence>
<dbReference type="InterPro" id="IPR054529">
    <property type="entry name" value="TcaA_2nd"/>
</dbReference>
<dbReference type="Proteomes" id="UP000054099">
    <property type="component" value="Unassembled WGS sequence"/>
</dbReference>